<proteinExistence type="predicted"/>
<dbReference type="PIRSF" id="PIRSF032442">
    <property type="entry name" value="UCP032442"/>
    <property type="match status" value="1"/>
</dbReference>
<dbReference type="RefSeq" id="WP_090631246.1">
    <property type="nucleotide sequence ID" value="NZ_CVRB01000001.1"/>
</dbReference>
<dbReference type="Gene3D" id="3.90.70.10">
    <property type="entry name" value="Cysteine proteinases"/>
    <property type="match status" value="1"/>
</dbReference>
<dbReference type="InterPro" id="IPR039564">
    <property type="entry name" value="Peptidase_C39-like"/>
</dbReference>
<dbReference type="AlphaFoldDB" id="A0A0U1NT89"/>
<dbReference type="GO" id="GO:0008233">
    <property type="term" value="F:peptidase activity"/>
    <property type="evidence" value="ECO:0007669"/>
    <property type="project" value="UniProtKB-KW"/>
</dbReference>
<protein>
    <submittedName>
        <fullName evidence="2">Cysteine protease YvpB</fullName>
    </submittedName>
</protein>
<name>A0A0U1NT89_9BACI</name>
<feature type="domain" description="Peptidase C39-like" evidence="1">
    <location>
        <begin position="60"/>
        <end position="220"/>
    </location>
</feature>
<evidence type="ECO:0000259" key="1">
    <source>
        <dbReference type="Pfam" id="PF13529"/>
    </source>
</evidence>
<dbReference type="Proteomes" id="UP000199087">
    <property type="component" value="Unassembled WGS sequence"/>
</dbReference>
<keyword evidence="2" id="KW-0378">Hydrolase</keyword>
<accession>A0A0U1NT89</accession>
<evidence type="ECO:0000313" key="2">
    <source>
        <dbReference type="EMBL" id="CRK80948.1"/>
    </source>
</evidence>
<reference evidence="3" key="1">
    <citation type="submission" date="2015-05" db="EMBL/GenBank/DDBJ databases">
        <authorList>
            <person name="Urmite Genomes"/>
        </authorList>
    </citation>
    <scope>NUCLEOTIDE SEQUENCE [LARGE SCALE GENOMIC DNA]</scope>
    <source>
        <strain evidence="3">LF1</strain>
    </source>
</reference>
<dbReference type="Pfam" id="PF13529">
    <property type="entry name" value="Peptidase_C39_2"/>
    <property type="match status" value="1"/>
</dbReference>
<organism evidence="2 3">
    <name type="scientific">Neobacillus massiliamazoniensis</name>
    <dbReference type="NCBI Taxonomy" id="1499688"/>
    <lineage>
        <taxon>Bacteria</taxon>
        <taxon>Bacillati</taxon>
        <taxon>Bacillota</taxon>
        <taxon>Bacilli</taxon>
        <taxon>Bacillales</taxon>
        <taxon>Bacillaceae</taxon>
        <taxon>Neobacillus</taxon>
    </lineage>
</organism>
<dbReference type="GO" id="GO:0006508">
    <property type="term" value="P:proteolysis"/>
    <property type="evidence" value="ECO:0007669"/>
    <property type="project" value="UniProtKB-KW"/>
</dbReference>
<keyword evidence="2" id="KW-0645">Protease</keyword>
<evidence type="ECO:0000313" key="3">
    <source>
        <dbReference type="Proteomes" id="UP000199087"/>
    </source>
</evidence>
<dbReference type="InterPro" id="IPR016997">
    <property type="entry name" value="UCP032442"/>
</dbReference>
<dbReference type="EMBL" id="CVRB01000001">
    <property type="protein sequence ID" value="CRK80948.1"/>
    <property type="molecule type" value="Genomic_DNA"/>
</dbReference>
<dbReference type="CDD" id="cd02549">
    <property type="entry name" value="Peptidase_C39A"/>
    <property type="match status" value="1"/>
</dbReference>
<dbReference type="PANTHER" id="PTHR37806:SF1">
    <property type="entry name" value="PEPTIDASE C39-LIKE DOMAIN-CONTAINING PROTEIN"/>
    <property type="match status" value="1"/>
</dbReference>
<dbReference type="STRING" id="1499688.BN000_00839"/>
<dbReference type="OrthoDB" id="1164310at2"/>
<gene>
    <name evidence="2" type="primary">yvpB_1</name>
    <name evidence="2" type="ORF">BN000_00839</name>
</gene>
<dbReference type="PANTHER" id="PTHR37806">
    <property type="entry name" value="LMO0724 PROTEIN"/>
    <property type="match status" value="1"/>
</dbReference>
<keyword evidence="3" id="KW-1185">Reference proteome</keyword>
<dbReference type="InterPro" id="IPR039563">
    <property type="entry name" value="Peptidase_C39_single_dom"/>
</dbReference>
<sequence>MKKLFFSTMIFFLTFLNTSNLFPEKFTSWLPGKKEESPYLAQREIALVKKEPIMPESKILDVPLINQMDSPKLTNGCEVTSLAMVLQYYGLKVTKNELANKIETVPLMDKDNKMGNPNIGFVGDMANGPGLCVYNGPIFDLATKYVGNKAVNLTNSPFDDLLKKVGRGVPVWVITTNNYEPTVPFEKWDTQQGTIFITYSEHSVVITGYDQNYIYVNDPYGYKNMKIDKWQFIVSWEEMGKQAIAIEK</sequence>